<keyword evidence="1" id="KW-1133">Transmembrane helix</keyword>
<feature type="transmembrane region" description="Helical" evidence="1">
    <location>
        <begin position="77"/>
        <end position="100"/>
    </location>
</feature>
<sequence length="590" mass="64980">MPSYRTIAQEEQERDVTISPKTRISDANSETWVTKLLLFLPLLLCNGISLFLIAGPADGWTLKAEQYDWISANRDTTQILVQILASFLGFSLVATLRAMTNFWARTWLARRPMLLDTIAFFGSVTTSYINWSLPGDRLPITVLVALISLIPAAIWAGAITPINTVLVDQAQLFIPTARWTNATSDLWNNNNWYTYQLQGGPRVYSDLGTFSYAYHTDRFSYFINDGSSATNTTGLPQRFAKADNTNFTYAGRSYGMGAAVGLNDTFTANKYIQSYDYNDTGYLTRYTCGYDTTFAVQIDMSTSSPVPVYYVHLPDNDGFYVASQHGITPAIAAANTRDKAFYMGASPKYSILNATFCNATFTPTLFTIHVYLNERLITVKPVEKQTQVDEFTPAPEYIVWSGADTAAALSIIGATSYTSLIGDMFLRNINRTLYAVGGNAEVSPLHAMQDTAEVLWDAAYAGASSAQLVIAQEYENRNVTAQVYAYRIGRPLYIYIITAINAAGMLLLVAVAARTRFWASLPKLDFTDTKSIIIASSIGGTAISEAVKVGYEKLGAKSGKRFWSGSRSDRVAGNIMVVMAEKDDSPCITT</sequence>
<dbReference type="EMBL" id="CH476598">
    <property type="protein sequence ID" value="EAU35427.1"/>
    <property type="molecule type" value="Genomic_DNA"/>
</dbReference>
<dbReference type="AlphaFoldDB" id="Q0CRQ9"/>
<dbReference type="GeneID" id="4318384"/>
<dbReference type="Proteomes" id="UP000007963">
    <property type="component" value="Unassembled WGS sequence"/>
</dbReference>
<evidence type="ECO:0000256" key="1">
    <source>
        <dbReference type="SAM" id="Phobius"/>
    </source>
</evidence>
<accession>Q0CRQ9</accession>
<feature type="transmembrane region" description="Helical" evidence="1">
    <location>
        <begin position="112"/>
        <end position="131"/>
    </location>
</feature>
<dbReference type="RefSeq" id="XP_001212803.1">
    <property type="nucleotide sequence ID" value="XM_001212803.1"/>
</dbReference>
<organism evidence="2 3">
    <name type="scientific">Aspergillus terreus (strain NIH 2624 / FGSC A1156)</name>
    <dbReference type="NCBI Taxonomy" id="341663"/>
    <lineage>
        <taxon>Eukaryota</taxon>
        <taxon>Fungi</taxon>
        <taxon>Dikarya</taxon>
        <taxon>Ascomycota</taxon>
        <taxon>Pezizomycotina</taxon>
        <taxon>Eurotiomycetes</taxon>
        <taxon>Eurotiomycetidae</taxon>
        <taxon>Eurotiales</taxon>
        <taxon>Aspergillaceae</taxon>
        <taxon>Aspergillus</taxon>
        <taxon>Aspergillus subgen. Circumdati</taxon>
    </lineage>
</organism>
<gene>
    <name evidence="2" type="ORF">ATEG_03625</name>
</gene>
<evidence type="ECO:0000313" key="3">
    <source>
        <dbReference type="Proteomes" id="UP000007963"/>
    </source>
</evidence>
<keyword evidence="1" id="KW-0812">Transmembrane</keyword>
<keyword evidence="1" id="KW-0472">Membrane</keyword>
<dbReference type="STRING" id="341663.Q0CRQ9"/>
<evidence type="ECO:0000313" key="2">
    <source>
        <dbReference type="EMBL" id="EAU35427.1"/>
    </source>
</evidence>
<reference evidence="3" key="1">
    <citation type="submission" date="2005-09" db="EMBL/GenBank/DDBJ databases">
        <title>Annotation of the Aspergillus terreus NIH2624 genome.</title>
        <authorList>
            <person name="Birren B.W."/>
            <person name="Lander E.S."/>
            <person name="Galagan J.E."/>
            <person name="Nusbaum C."/>
            <person name="Devon K."/>
            <person name="Henn M."/>
            <person name="Ma L.-J."/>
            <person name="Jaffe D.B."/>
            <person name="Butler J."/>
            <person name="Alvarez P."/>
            <person name="Gnerre S."/>
            <person name="Grabherr M."/>
            <person name="Kleber M."/>
            <person name="Mauceli E.W."/>
            <person name="Brockman W."/>
            <person name="Rounsley S."/>
            <person name="Young S.K."/>
            <person name="LaButti K."/>
            <person name="Pushparaj V."/>
            <person name="DeCaprio D."/>
            <person name="Crawford M."/>
            <person name="Koehrsen M."/>
            <person name="Engels R."/>
            <person name="Montgomery P."/>
            <person name="Pearson M."/>
            <person name="Howarth C."/>
            <person name="Larson L."/>
            <person name="Luoma S."/>
            <person name="White J."/>
            <person name="Alvarado L."/>
            <person name="Kodira C.D."/>
            <person name="Zeng Q."/>
            <person name="Oleary S."/>
            <person name="Yandava C."/>
            <person name="Denning D.W."/>
            <person name="Nierman W.C."/>
            <person name="Milne T."/>
            <person name="Madden K."/>
        </authorList>
    </citation>
    <scope>NUCLEOTIDE SEQUENCE [LARGE SCALE GENOMIC DNA]</scope>
    <source>
        <strain evidence="3">NIH 2624 / FGSC A1156</strain>
    </source>
</reference>
<dbReference type="OMA" id="EYSAKRY"/>
<name>Q0CRQ9_ASPTN</name>
<feature type="transmembrane region" description="Helical" evidence="1">
    <location>
        <begin position="36"/>
        <end position="57"/>
    </location>
</feature>
<dbReference type="VEuPathDB" id="FungiDB:ATEG_03625"/>
<proteinExistence type="predicted"/>
<feature type="transmembrane region" description="Helical" evidence="1">
    <location>
        <begin position="492"/>
        <end position="512"/>
    </location>
</feature>
<dbReference type="eggNOG" id="ENOG502SIHD">
    <property type="taxonomic scope" value="Eukaryota"/>
</dbReference>
<dbReference type="HOGENOM" id="CLU_022728_1_1_1"/>
<feature type="transmembrane region" description="Helical" evidence="1">
    <location>
        <begin position="137"/>
        <end position="159"/>
    </location>
</feature>
<protein>
    <submittedName>
        <fullName evidence="2">Uncharacterized protein</fullName>
    </submittedName>
</protein>
<dbReference type="OrthoDB" id="529273at2759"/>